<gene>
    <name evidence="2" type="ORF">AVDCRST_MAG04-2490</name>
</gene>
<feature type="region of interest" description="Disordered" evidence="1">
    <location>
        <begin position="1"/>
        <end position="58"/>
    </location>
</feature>
<dbReference type="EMBL" id="CADCTL010000176">
    <property type="protein sequence ID" value="CAA9259442.1"/>
    <property type="molecule type" value="Genomic_DNA"/>
</dbReference>
<feature type="non-terminal residue" evidence="2">
    <location>
        <position position="1"/>
    </location>
</feature>
<evidence type="ECO:0000313" key="2">
    <source>
        <dbReference type="EMBL" id="CAA9259442.1"/>
    </source>
</evidence>
<accession>A0A6J4ISC7</accession>
<dbReference type="AlphaFoldDB" id="A0A6J4ISC7"/>
<evidence type="ECO:0000256" key="1">
    <source>
        <dbReference type="SAM" id="MobiDB-lite"/>
    </source>
</evidence>
<feature type="compositionally biased region" description="Basic residues" evidence="1">
    <location>
        <begin position="30"/>
        <end position="43"/>
    </location>
</feature>
<organism evidence="2">
    <name type="scientific">uncultured Acetobacteraceae bacterium</name>
    <dbReference type="NCBI Taxonomy" id="169975"/>
    <lineage>
        <taxon>Bacteria</taxon>
        <taxon>Pseudomonadati</taxon>
        <taxon>Pseudomonadota</taxon>
        <taxon>Alphaproteobacteria</taxon>
        <taxon>Acetobacterales</taxon>
        <taxon>Acetobacteraceae</taxon>
        <taxon>environmental samples</taxon>
    </lineage>
</organism>
<sequence length="58" mass="6015">PHGSRLPPHDGDARRGGGLAADGHADRGAPPRRVRRLPRRGVRALRPAGAGVQPAGQL</sequence>
<name>A0A6J4ISC7_9PROT</name>
<reference evidence="2" key="1">
    <citation type="submission" date="2020-02" db="EMBL/GenBank/DDBJ databases">
        <authorList>
            <person name="Meier V. D."/>
        </authorList>
    </citation>
    <scope>NUCLEOTIDE SEQUENCE</scope>
    <source>
        <strain evidence="2">AVDCRST_MAG04</strain>
    </source>
</reference>
<proteinExistence type="predicted"/>
<feature type="non-terminal residue" evidence="2">
    <location>
        <position position="58"/>
    </location>
</feature>
<protein>
    <submittedName>
        <fullName evidence="2">Uncharacterized protein</fullName>
    </submittedName>
</protein>